<evidence type="ECO:0000313" key="2">
    <source>
        <dbReference type="Proteomes" id="UP000479710"/>
    </source>
</evidence>
<protein>
    <submittedName>
        <fullName evidence="1">Uncharacterized protein</fullName>
    </submittedName>
</protein>
<dbReference type="EMBL" id="SPHZ02000003">
    <property type="protein sequence ID" value="KAF0923095.1"/>
    <property type="molecule type" value="Genomic_DNA"/>
</dbReference>
<sequence>MAEEVKELMGEGVDILVSDLGHALNELLLYPGASLHTDRSVVVTGLRPVDALAVKEIVRLANRANFVGTAELKNDSVVEHVIRVNGLLQLLAVALLPALPAYPTDEALLVVLEQCAAALSTETGFAGPGSLIEEKGQALVANLVDYVKAARPKPSPGWQMLKEHVNMLIAEVEDFLRQAGSN</sequence>
<organism evidence="1 2">
    <name type="scientific">Oryza meyeriana var. granulata</name>
    <dbReference type="NCBI Taxonomy" id="110450"/>
    <lineage>
        <taxon>Eukaryota</taxon>
        <taxon>Viridiplantae</taxon>
        <taxon>Streptophyta</taxon>
        <taxon>Embryophyta</taxon>
        <taxon>Tracheophyta</taxon>
        <taxon>Spermatophyta</taxon>
        <taxon>Magnoliopsida</taxon>
        <taxon>Liliopsida</taxon>
        <taxon>Poales</taxon>
        <taxon>Poaceae</taxon>
        <taxon>BOP clade</taxon>
        <taxon>Oryzoideae</taxon>
        <taxon>Oryzeae</taxon>
        <taxon>Oryzinae</taxon>
        <taxon>Oryza</taxon>
        <taxon>Oryza meyeriana</taxon>
    </lineage>
</organism>
<gene>
    <name evidence="1" type="ORF">E2562_003319</name>
</gene>
<evidence type="ECO:0000313" key="1">
    <source>
        <dbReference type="EMBL" id="KAF0923095.1"/>
    </source>
</evidence>
<comment type="caution">
    <text evidence="1">The sequence shown here is derived from an EMBL/GenBank/DDBJ whole genome shotgun (WGS) entry which is preliminary data.</text>
</comment>
<keyword evidence="2" id="KW-1185">Reference proteome</keyword>
<dbReference type="AlphaFoldDB" id="A0A6G1EDA3"/>
<accession>A0A6G1EDA3</accession>
<dbReference type="Proteomes" id="UP000479710">
    <property type="component" value="Unassembled WGS sequence"/>
</dbReference>
<reference evidence="1 2" key="1">
    <citation type="submission" date="2019-11" db="EMBL/GenBank/DDBJ databases">
        <title>Whole genome sequence of Oryza granulata.</title>
        <authorList>
            <person name="Li W."/>
        </authorList>
    </citation>
    <scope>NUCLEOTIDE SEQUENCE [LARGE SCALE GENOMIC DNA]</scope>
    <source>
        <strain evidence="2">cv. Menghai</strain>
        <tissue evidence="1">Leaf</tissue>
    </source>
</reference>
<name>A0A6G1EDA3_9ORYZ</name>
<proteinExistence type="predicted"/>